<dbReference type="PROSITE" id="PS51257">
    <property type="entry name" value="PROKAR_LIPOPROTEIN"/>
    <property type="match status" value="1"/>
</dbReference>
<dbReference type="Pfam" id="PF00149">
    <property type="entry name" value="Metallophos"/>
    <property type="match status" value="1"/>
</dbReference>
<dbReference type="Proteomes" id="UP001595962">
    <property type="component" value="Unassembled WGS sequence"/>
</dbReference>
<dbReference type="SUPFAM" id="SSF55816">
    <property type="entry name" value="5'-nucleotidase (syn. UDP-sugar hydrolase), C-terminal domain"/>
    <property type="match status" value="1"/>
</dbReference>
<dbReference type="InterPro" id="IPR036907">
    <property type="entry name" value="5'-Nucleotdase_C_sf"/>
</dbReference>
<feature type="chain" id="PRO_5045008160" evidence="3">
    <location>
        <begin position="28"/>
        <end position="561"/>
    </location>
</feature>
<dbReference type="Gene3D" id="3.60.21.10">
    <property type="match status" value="1"/>
</dbReference>
<feature type="domain" description="5'-Nucleotidase C-terminal" evidence="5">
    <location>
        <begin position="368"/>
        <end position="525"/>
    </location>
</feature>
<evidence type="ECO:0000313" key="7">
    <source>
        <dbReference type="Proteomes" id="UP001595962"/>
    </source>
</evidence>
<feature type="domain" description="Calcineurin-like phosphoesterase" evidence="4">
    <location>
        <begin position="36"/>
        <end position="288"/>
    </location>
</feature>
<evidence type="ECO:0000256" key="1">
    <source>
        <dbReference type="ARBA" id="ARBA00006654"/>
    </source>
</evidence>
<dbReference type="EMBL" id="JBHSGB010000002">
    <property type="protein sequence ID" value="MFC4653896.1"/>
    <property type="molecule type" value="Genomic_DNA"/>
</dbReference>
<sequence length="561" mass="59124">MTSVFRPAAVCSAILSALLLSSCASQAPVSDTVSVKVLAINDLHGNLKTPGKGVKVKGEDPAQPDVAVEVQAGGVEYIHTAVAELKSKNPNHVFVAAGDLIGASPLLSALFHDEPTIESLNLMGLDLAAVGNHEFDHGLVELLRKQNGGCHPETGCTSGQPFTGAKFQYLAASTRYADSGKTVLPAYQIKEFDGVPVAFIGLTLEGTSKVVSATGIAGLTFADEAETVNALVPELKAKGVEAIVVLIHEGGTPVGSINECPGISGPIVQIVKQLDKAIDLIVSGHTHEAYTCEIDGRLVTSGHRYGTLVTEIDLQLSRQSGDVVSSSANNLVVRHSQFKAEPKQTALIARYEALSAPLANRVVSTIGAEFSRELDESGASAMGQLLADAHLAATTAADKGAAVIALTNFGGVRAALQPGQNGQITFGDIYAVQPFSNNLVTVSLTGDQLRRILEQQFHPNGQEYEMLQVSQGFSYQWDDRKPLGQKIVPGSIKLNGQPLQMAQSYRVTINNFVASGADGFTVFTEATNPLTGGLDVDVLEQYLTAHPGIKPAAFDRVQKVQ</sequence>
<dbReference type="InterPro" id="IPR029052">
    <property type="entry name" value="Metallo-depent_PP-like"/>
</dbReference>
<dbReference type="InterPro" id="IPR006146">
    <property type="entry name" value="5'-Nucleotdase_CS"/>
</dbReference>
<proteinExistence type="inferred from homology"/>
<feature type="signal peptide" evidence="3">
    <location>
        <begin position="1"/>
        <end position="27"/>
    </location>
</feature>
<evidence type="ECO:0000259" key="4">
    <source>
        <dbReference type="Pfam" id="PF00149"/>
    </source>
</evidence>
<dbReference type="Pfam" id="PF02872">
    <property type="entry name" value="5_nucleotid_C"/>
    <property type="match status" value="1"/>
</dbReference>
<keyword evidence="7" id="KW-1185">Reference proteome</keyword>
<dbReference type="InterPro" id="IPR004843">
    <property type="entry name" value="Calcineurin-like_PHP"/>
</dbReference>
<protein>
    <submittedName>
        <fullName evidence="6">Bifunctional metallophosphatase/5'-nucleotidase</fullName>
    </submittedName>
</protein>
<accession>A0ABV9JHW4</accession>
<comment type="similarity">
    <text evidence="1 3">Belongs to the 5'-nucleotidase family.</text>
</comment>
<evidence type="ECO:0000256" key="3">
    <source>
        <dbReference type="RuleBase" id="RU362119"/>
    </source>
</evidence>
<dbReference type="PANTHER" id="PTHR11575">
    <property type="entry name" value="5'-NUCLEOTIDASE-RELATED"/>
    <property type="match status" value="1"/>
</dbReference>
<dbReference type="SUPFAM" id="SSF56300">
    <property type="entry name" value="Metallo-dependent phosphatases"/>
    <property type="match status" value="1"/>
</dbReference>
<dbReference type="PROSITE" id="PS00785">
    <property type="entry name" value="5_NUCLEOTIDASE_1"/>
    <property type="match status" value="1"/>
</dbReference>
<evidence type="ECO:0000259" key="5">
    <source>
        <dbReference type="Pfam" id="PF02872"/>
    </source>
</evidence>
<keyword evidence="3" id="KW-0547">Nucleotide-binding</keyword>
<comment type="caution">
    <text evidence="6">The sequence shown here is derived from an EMBL/GenBank/DDBJ whole genome shotgun (WGS) entry which is preliminary data.</text>
</comment>
<dbReference type="PANTHER" id="PTHR11575:SF24">
    <property type="entry name" value="5'-NUCLEOTIDASE"/>
    <property type="match status" value="1"/>
</dbReference>
<dbReference type="RefSeq" id="WP_377331483.1">
    <property type="nucleotide sequence ID" value="NZ_JBHSGB010000002.1"/>
</dbReference>
<keyword evidence="3" id="KW-0378">Hydrolase</keyword>
<gene>
    <name evidence="6" type="ORF">ACFO3I_02535</name>
</gene>
<keyword evidence="2 3" id="KW-0732">Signal</keyword>
<dbReference type="PRINTS" id="PR01607">
    <property type="entry name" value="APYRASEFAMLY"/>
</dbReference>
<organism evidence="6 7">
    <name type="scientific">Rheinheimera marina</name>
    <dbReference type="NCBI Taxonomy" id="1774958"/>
    <lineage>
        <taxon>Bacteria</taxon>
        <taxon>Pseudomonadati</taxon>
        <taxon>Pseudomonadota</taxon>
        <taxon>Gammaproteobacteria</taxon>
        <taxon>Chromatiales</taxon>
        <taxon>Chromatiaceae</taxon>
        <taxon>Rheinheimera</taxon>
    </lineage>
</organism>
<dbReference type="InterPro" id="IPR008334">
    <property type="entry name" value="5'-Nucleotdase_C"/>
</dbReference>
<dbReference type="InterPro" id="IPR006179">
    <property type="entry name" value="5_nucleotidase/apyrase"/>
</dbReference>
<dbReference type="Gene3D" id="3.90.780.10">
    <property type="entry name" value="5'-Nucleotidase, C-terminal domain"/>
    <property type="match status" value="1"/>
</dbReference>
<evidence type="ECO:0000256" key="2">
    <source>
        <dbReference type="ARBA" id="ARBA00022729"/>
    </source>
</evidence>
<evidence type="ECO:0000313" key="6">
    <source>
        <dbReference type="EMBL" id="MFC4653896.1"/>
    </source>
</evidence>
<name>A0ABV9JHW4_9GAMM</name>
<reference evidence="7" key="1">
    <citation type="journal article" date="2019" name="Int. J. Syst. Evol. Microbiol.">
        <title>The Global Catalogue of Microorganisms (GCM) 10K type strain sequencing project: providing services to taxonomists for standard genome sequencing and annotation.</title>
        <authorList>
            <consortium name="The Broad Institute Genomics Platform"/>
            <consortium name="The Broad Institute Genome Sequencing Center for Infectious Disease"/>
            <person name="Wu L."/>
            <person name="Ma J."/>
        </authorList>
    </citation>
    <scope>NUCLEOTIDE SEQUENCE [LARGE SCALE GENOMIC DNA]</scope>
    <source>
        <strain evidence="7">DT28</strain>
    </source>
</reference>